<evidence type="ECO:0000256" key="1">
    <source>
        <dbReference type="SAM" id="Phobius"/>
    </source>
</evidence>
<dbReference type="PANTHER" id="PTHR36851:SF1">
    <property type="entry name" value="GLYCO_TRANS_2-LIKE DOMAIN-CONTAINING PROTEIN"/>
    <property type="match status" value="1"/>
</dbReference>
<keyword evidence="1" id="KW-0812">Transmembrane</keyword>
<dbReference type="Gene3D" id="3.90.550.10">
    <property type="entry name" value="Spore Coat Polysaccharide Biosynthesis Protein SpsA, Chain A"/>
    <property type="match status" value="1"/>
</dbReference>
<dbReference type="InterPro" id="IPR029044">
    <property type="entry name" value="Nucleotide-diphossugar_trans"/>
</dbReference>
<sequence length="525" mass="61218">MKQDYYLRLARPSDLKDKKERVLFRFFEMLPGLLAWLTFIALILGSRFFPNQTSLVLIVFILFWFLRTIYFLIHLVSSYKQARENRKTSWEEELNKLSFPRKTLPELSSWKDIWHLIILPTVIEPYDILRDSLKSIAESGYPTERMIVVLAFEERGGNLGKENAKKAEREFGKIFTNFLTTFHPDNTLGELKGKGANQAYAAKQAKTEIDRMNIPYENIIVSVFDCDTRTEKSFFHCLTHNYLTCEKPLRSSFQPIPLYTNNIWHAPALAYILSFSATFWQMIQQARPEILITYSSHSMGFKPLIEVGLWQENIVSEDSRIFYQCFLTFDGDWQAIPLKFFIHMDANIAPTFWQTMKNQYKQQRRWAYGAENIPYLLFGFIKNKKIRLGKKWLHGLHIVEGFHSWCTHSLILFGLGWLPLLLGTKNFSFTVLSYNLPQIAGLFMRISMIGMLGSMYLATVLMPHENRPISAKDKIIFSLRWLLGPLTILLSTIPALEASTRLMLGKHMGFWVTPKERIKKAKDNQ</sequence>
<keyword evidence="1" id="KW-1133">Transmembrane helix</keyword>
<feature type="transmembrane region" description="Helical" evidence="1">
    <location>
        <begin position="55"/>
        <end position="77"/>
    </location>
</feature>
<comment type="caution">
    <text evidence="2">The sequence shown here is derived from an EMBL/GenBank/DDBJ whole genome shotgun (WGS) entry which is preliminary data.</text>
</comment>
<dbReference type="Proteomes" id="UP000178570">
    <property type="component" value="Unassembled WGS sequence"/>
</dbReference>
<protein>
    <recommendedName>
        <fullName evidence="4">Glycosyltransferase 2-like domain-containing protein</fullName>
    </recommendedName>
</protein>
<evidence type="ECO:0000313" key="2">
    <source>
        <dbReference type="EMBL" id="OGY40745.1"/>
    </source>
</evidence>
<gene>
    <name evidence="2" type="ORF">A2570_01280</name>
</gene>
<dbReference type="EMBL" id="MHHY01000006">
    <property type="protein sequence ID" value="OGY40745.1"/>
    <property type="molecule type" value="Genomic_DNA"/>
</dbReference>
<accession>A0A1G1XKR9</accession>
<feature type="transmembrane region" description="Helical" evidence="1">
    <location>
        <begin position="475"/>
        <end position="496"/>
    </location>
</feature>
<organism evidence="2 3">
    <name type="scientific">Candidatus Brennerbacteria bacterium RIFOXYD1_FULL_41_16</name>
    <dbReference type="NCBI Taxonomy" id="1797529"/>
    <lineage>
        <taxon>Bacteria</taxon>
        <taxon>Candidatus Brenneribacteriota</taxon>
    </lineage>
</organism>
<dbReference type="AlphaFoldDB" id="A0A1G1XKR9"/>
<feature type="transmembrane region" description="Helical" evidence="1">
    <location>
        <begin position="392"/>
        <end position="422"/>
    </location>
</feature>
<reference evidence="2 3" key="1">
    <citation type="journal article" date="2016" name="Nat. Commun.">
        <title>Thousands of microbial genomes shed light on interconnected biogeochemical processes in an aquifer system.</title>
        <authorList>
            <person name="Anantharaman K."/>
            <person name="Brown C.T."/>
            <person name="Hug L.A."/>
            <person name="Sharon I."/>
            <person name="Castelle C.J."/>
            <person name="Probst A.J."/>
            <person name="Thomas B.C."/>
            <person name="Singh A."/>
            <person name="Wilkins M.J."/>
            <person name="Karaoz U."/>
            <person name="Brodie E.L."/>
            <person name="Williams K.H."/>
            <person name="Hubbard S.S."/>
            <person name="Banfield J.F."/>
        </authorList>
    </citation>
    <scope>NUCLEOTIDE SEQUENCE [LARGE SCALE GENOMIC DNA]</scope>
</reference>
<evidence type="ECO:0000313" key="3">
    <source>
        <dbReference type="Proteomes" id="UP000178570"/>
    </source>
</evidence>
<name>A0A1G1XKR9_9BACT</name>
<evidence type="ECO:0008006" key="4">
    <source>
        <dbReference type="Google" id="ProtNLM"/>
    </source>
</evidence>
<keyword evidence="1" id="KW-0472">Membrane</keyword>
<dbReference type="PANTHER" id="PTHR36851">
    <property type="entry name" value="UNNAMED PRODUCT"/>
    <property type="match status" value="1"/>
</dbReference>
<dbReference type="STRING" id="1797529.A2570_01280"/>
<feature type="transmembrane region" description="Helical" evidence="1">
    <location>
        <begin position="442"/>
        <end position="463"/>
    </location>
</feature>
<feature type="transmembrane region" description="Helical" evidence="1">
    <location>
        <begin position="26"/>
        <end position="49"/>
    </location>
</feature>
<proteinExistence type="predicted"/>